<dbReference type="PRINTS" id="PR01959">
    <property type="entry name" value="SBIMPHPHTASE"/>
</dbReference>
<dbReference type="PRINTS" id="PR00377">
    <property type="entry name" value="IMPHPHTASES"/>
</dbReference>
<dbReference type="EC" id="3.1.3.25" evidence="9"/>
<evidence type="ECO:0000256" key="5">
    <source>
        <dbReference type="ARBA" id="ARBA00022801"/>
    </source>
</evidence>
<comment type="catalytic activity">
    <reaction evidence="1 9">
        <text>a myo-inositol phosphate + H2O = myo-inositol + phosphate</text>
        <dbReference type="Rhea" id="RHEA:24056"/>
        <dbReference type="ChEBI" id="CHEBI:15377"/>
        <dbReference type="ChEBI" id="CHEBI:17268"/>
        <dbReference type="ChEBI" id="CHEBI:43474"/>
        <dbReference type="ChEBI" id="CHEBI:84139"/>
        <dbReference type="EC" id="3.1.3.25"/>
    </reaction>
</comment>
<evidence type="ECO:0000256" key="8">
    <source>
        <dbReference type="PIRSR" id="PIRSR600760-2"/>
    </source>
</evidence>
<name>A0A2N3J1I3_AERSO</name>
<evidence type="ECO:0000313" key="10">
    <source>
        <dbReference type="EMBL" id="PKQ79379.1"/>
    </source>
</evidence>
<evidence type="ECO:0000256" key="1">
    <source>
        <dbReference type="ARBA" id="ARBA00001033"/>
    </source>
</evidence>
<comment type="cofactor">
    <cofactor evidence="2 8 9">
        <name>Mg(2+)</name>
        <dbReference type="ChEBI" id="CHEBI:18420"/>
    </cofactor>
</comment>
<protein>
    <recommendedName>
        <fullName evidence="9">Inositol-1-monophosphatase</fullName>
        <ecNumber evidence="9">3.1.3.25</ecNumber>
    </recommendedName>
</protein>
<reference evidence="10 11" key="1">
    <citation type="journal article" date="2017" name="Front. Microbiol.">
        <title>Strong Genomic and Phenotypic Heterogeneity in the Aeromonas sobria Species Complex.</title>
        <authorList>
            <person name="Gauthier J."/>
            <person name="Vincent A.T."/>
            <person name="Charette S.J."/>
            <person name="Derome N."/>
        </authorList>
    </citation>
    <scope>NUCLEOTIDE SEQUENCE [LARGE SCALE GENOMIC DNA]</scope>
    <source>
        <strain evidence="10 11">TM18</strain>
    </source>
</reference>
<feature type="binding site" evidence="8">
    <location>
        <position position="103"/>
    </location>
    <ligand>
        <name>Mg(2+)</name>
        <dbReference type="ChEBI" id="CHEBI:18420"/>
        <label>1</label>
        <note>catalytic</note>
    </ligand>
</feature>
<accession>A0A2N3J1I3</accession>
<keyword evidence="4 8" id="KW-0479">Metal-binding</keyword>
<organism evidence="10 11">
    <name type="scientific">Aeromonas sobria</name>
    <dbReference type="NCBI Taxonomy" id="646"/>
    <lineage>
        <taxon>Bacteria</taxon>
        <taxon>Pseudomonadati</taxon>
        <taxon>Pseudomonadota</taxon>
        <taxon>Gammaproteobacteria</taxon>
        <taxon>Aeromonadales</taxon>
        <taxon>Aeromonadaceae</taxon>
        <taxon>Aeromonas</taxon>
    </lineage>
</organism>
<keyword evidence="7 8" id="KW-0460">Magnesium</keyword>
<sequence length="284" mass="31175">MIRRPFIPRSLTSSGEPMHPMLNIAVRAARNAGQVVVKAFSQPENIEAIQKGSNDFVTNVDREAEAAIIHTIKKSYPEHSIIAEESGEIAGTNPDYQWIIDPLDGTTNLVKGIPHFAVSIALRVKGKTEQAVVYDPIRDELFTSTRGNGAQLNGYRIRVGKAREMAGTVLATGFPYKQKHHIAPYLKMFQSMFIECADIRRSGSVALDLAYVAAGRIDGFWEIGLKPWETAAGELLAKEAGAIMTDFVGGHNYENSGNTVVANPRVLKEMLAKIRDELPESLAK</sequence>
<dbReference type="Gene3D" id="3.30.540.10">
    <property type="entry name" value="Fructose-1,6-Bisphosphatase, subunit A, domain 1"/>
    <property type="match status" value="1"/>
</dbReference>
<dbReference type="Proteomes" id="UP000233467">
    <property type="component" value="Unassembled WGS sequence"/>
</dbReference>
<evidence type="ECO:0000256" key="3">
    <source>
        <dbReference type="ARBA" id="ARBA00009759"/>
    </source>
</evidence>
<dbReference type="GO" id="GO:0031564">
    <property type="term" value="P:transcription antitermination"/>
    <property type="evidence" value="ECO:0007669"/>
    <property type="project" value="UniProtKB-KW"/>
</dbReference>
<evidence type="ECO:0000256" key="4">
    <source>
        <dbReference type="ARBA" id="ARBA00022723"/>
    </source>
</evidence>
<dbReference type="CDD" id="cd01639">
    <property type="entry name" value="IMPase"/>
    <property type="match status" value="1"/>
</dbReference>
<dbReference type="FunFam" id="3.30.540.10:FF:000003">
    <property type="entry name" value="Inositol-1-monophosphatase"/>
    <property type="match status" value="1"/>
</dbReference>
<dbReference type="AlphaFoldDB" id="A0A2N3J1I3"/>
<evidence type="ECO:0000256" key="6">
    <source>
        <dbReference type="ARBA" id="ARBA00022814"/>
    </source>
</evidence>
<evidence type="ECO:0000256" key="7">
    <source>
        <dbReference type="ARBA" id="ARBA00022842"/>
    </source>
</evidence>
<proteinExistence type="inferred from homology"/>
<evidence type="ECO:0000256" key="2">
    <source>
        <dbReference type="ARBA" id="ARBA00001946"/>
    </source>
</evidence>
<evidence type="ECO:0000256" key="9">
    <source>
        <dbReference type="RuleBase" id="RU364068"/>
    </source>
</evidence>
<dbReference type="InterPro" id="IPR033942">
    <property type="entry name" value="IMPase"/>
</dbReference>
<dbReference type="Pfam" id="PF00459">
    <property type="entry name" value="Inositol_P"/>
    <property type="match status" value="1"/>
</dbReference>
<dbReference type="PANTHER" id="PTHR20854:SF4">
    <property type="entry name" value="INOSITOL-1-MONOPHOSPHATASE-RELATED"/>
    <property type="match status" value="1"/>
</dbReference>
<feature type="binding site" evidence="8">
    <location>
        <position position="101"/>
    </location>
    <ligand>
        <name>Mg(2+)</name>
        <dbReference type="ChEBI" id="CHEBI:18420"/>
        <label>1</label>
        <note>catalytic</note>
    </ligand>
</feature>
<keyword evidence="11" id="KW-1185">Reference proteome</keyword>
<evidence type="ECO:0000313" key="11">
    <source>
        <dbReference type="Proteomes" id="UP000233467"/>
    </source>
</evidence>
<dbReference type="GO" id="GO:0008934">
    <property type="term" value="F:inositol monophosphate 1-phosphatase activity"/>
    <property type="evidence" value="ECO:0007669"/>
    <property type="project" value="InterPro"/>
</dbReference>
<keyword evidence="5 9" id="KW-0378">Hydrolase</keyword>
<feature type="binding site" evidence="8">
    <location>
        <position position="104"/>
    </location>
    <ligand>
        <name>Mg(2+)</name>
        <dbReference type="ChEBI" id="CHEBI:18420"/>
        <label>1</label>
        <note>catalytic</note>
    </ligand>
</feature>
<dbReference type="InterPro" id="IPR022337">
    <property type="entry name" value="Inositol_monophosphatase_SuhB"/>
</dbReference>
<keyword evidence="6" id="KW-0805">Transcription regulation</keyword>
<keyword evidence="6" id="KW-0804">Transcription</keyword>
<dbReference type="SUPFAM" id="SSF56655">
    <property type="entry name" value="Carbohydrate phosphatase"/>
    <property type="match status" value="1"/>
</dbReference>
<gene>
    <name evidence="10" type="ORF">CJP16_08535</name>
</gene>
<dbReference type="GO" id="GO:0006020">
    <property type="term" value="P:inositol metabolic process"/>
    <property type="evidence" value="ECO:0007669"/>
    <property type="project" value="TreeGrafter"/>
</dbReference>
<dbReference type="PANTHER" id="PTHR20854">
    <property type="entry name" value="INOSITOL MONOPHOSPHATASE"/>
    <property type="match status" value="1"/>
</dbReference>
<dbReference type="GO" id="GO:0007165">
    <property type="term" value="P:signal transduction"/>
    <property type="evidence" value="ECO:0007669"/>
    <property type="project" value="TreeGrafter"/>
</dbReference>
<comment type="similarity">
    <text evidence="3 9">Belongs to the inositol monophosphatase superfamily.</text>
</comment>
<comment type="caution">
    <text evidence="10">The sequence shown here is derived from an EMBL/GenBank/DDBJ whole genome shotgun (WGS) entry which is preliminary data.</text>
</comment>
<dbReference type="InterPro" id="IPR000760">
    <property type="entry name" value="Inositol_monophosphatase-like"/>
</dbReference>
<dbReference type="EMBL" id="NQMM01000024">
    <property type="protein sequence ID" value="PKQ79379.1"/>
    <property type="molecule type" value="Genomic_DNA"/>
</dbReference>
<feature type="binding site" evidence="8">
    <location>
        <position position="84"/>
    </location>
    <ligand>
        <name>Mg(2+)</name>
        <dbReference type="ChEBI" id="CHEBI:18420"/>
        <label>1</label>
        <note>catalytic</note>
    </ligand>
</feature>
<keyword evidence="6" id="KW-0889">Transcription antitermination</keyword>
<dbReference type="Gene3D" id="3.40.190.80">
    <property type="match status" value="1"/>
</dbReference>
<dbReference type="NCBIfam" id="NF008027">
    <property type="entry name" value="PRK10757.1"/>
    <property type="match status" value="1"/>
</dbReference>
<dbReference type="GO" id="GO:0046872">
    <property type="term" value="F:metal ion binding"/>
    <property type="evidence" value="ECO:0007669"/>
    <property type="project" value="UniProtKB-KW"/>
</dbReference>